<sequence>MGNSEDYYGGMDQETMDHMLAAFEKNPTSFYMDAALLLVGGSPESVAVEEFKRTMVKERPDIVLHRARWMYSYELRPYLDQITIPCHVIQSSKDPMMPVEVAEYIHRSLSGRSVLELIPTEGHLPHLSSPELTNPVLLRHIRQDI</sequence>
<evidence type="ECO:0000313" key="3">
    <source>
        <dbReference type="Proteomes" id="UP001153555"/>
    </source>
</evidence>
<proteinExistence type="inferred from homology"/>
<comment type="caution">
    <text evidence="2">The sequence shown here is derived from an EMBL/GenBank/DDBJ whole genome shotgun (WGS) entry which is preliminary data.</text>
</comment>
<gene>
    <name evidence="2" type="ORF">SHERM_00723</name>
</gene>
<keyword evidence="3" id="KW-1185">Reference proteome</keyword>
<dbReference type="InterPro" id="IPR029058">
    <property type="entry name" value="AB_hydrolase_fold"/>
</dbReference>
<reference evidence="2" key="1">
    <citation type="submission" date="2019-12" db="EMBL/GenBank/DDBJ databases">
        <authorList>
            <person name="Scholes J."/>
        </authorList>
    </citation>
    <scope>NUCLEOTIDE SEQUENCE</scope>
</reference>
<comment type="similarity">
    <text evidence="1">Belongs to the AB hydrolase superfamily.</text>
</comment>
<dbReference type="EMBL" id="CACSLK010000214">
    <property type="protein sequence ID" value="CAA0805808.1"/>
    <property type="molecule type" value="Genomic_DNA"/>
</dbReference>
<evidence type="ECO:0000313" key="2">
    <source>
        <dbReference type="EMBL" id="CAA0805808.1"/>
    </source>
</evidence>
<dbReference type="PANTHER" id="PTHR43039">
    <property type="entry name" value="ESTERASE-RELATED"/>
    <property type="match status" value="1"/>
</dbReference>
<protein>
    <submittedName>
        <fullName evidence="2">Probable esterase KAI2</fullName>
    </submittedName>
</protein>
<organism evidence="2 3">
    <name type="scientific">Striga hermonthica</name>
    <name type="common">Purple witchweed</name>
    <name type="synonym">Buchnera hermonthica</name>
    <dbReference type="NCBI Taxonomy" id="68872"/>
    <lineage>
        <taxon>Eukaryota</taxon>
        <taxon>Viridiplantae</taxon>
        <taxon>Streptophyta</taxon>
        <taxon>Embryophyta</taxon>
        <taxon>Tracheophyta</taxon>
        <taxon>Spermatophyta</taxon>
        <taxon>Magnoliopsida</taxon>
        <taxon>eudicotyledons</taxon>
        <taxon>Gunneridae</taxon>
        <taxon>Pentapetalae</taxon>
        <taxon>asterids</taxon>
        <taxon>lamiids</taxon>
        <taxon>Lamiales</taxon>
        <taxon>Orobanchaceae</taxon>
        <taxon>Buchnereae</taxon>
        <taxon>Striga</taxon>
    </lineage>
</organism>
<dbReference type="Proteomes" id="UP001153555">
    <property type="component" value="Unassembled WGS sequence"/>
</dbReference>
<dbReference type="AlphaFoldDB" id="A0A9N7MEV7"/>
<dbReference type="OrthoDB" id="408373at2759"/>
<dbReference type="Gene3D" id="3.40.50.1820">
    <property type="entry name" value="alpha/beta hydrolase"/>
    <property type="match status" value="1"/>
</dbReference>
<accession>A0A9N7MEV7</accession>
<evidence type="ECO:0000256" key="1">
    <source>
        <dbReference type="ARBA" id="ARBA00008645"/>
    </source>
</evidence>
<dbReference type="SUPFAM" id="SSF53474">
    <property type="entry name" value="alpha/beta-Hydrolases"/>
    <property type="match status" value="1"/>
</dbReference>
<name>A0A9N7MEV7_STRHE</name>